<accession>A0A1G8EF85</accession>
<dbReference type="Proteomes" id="UP000199706">
    <property type="component" value="Unassembled WGS sequence"/>
</dbReference>
<evidence type="ECO:0000313" key="2">
    <source>
        <dbReference type="Proteomes" id="UP000199706"/>
    </source>
</evidence>
<evidence type="ECO:0000313" key="1">
    <source>
        <dbReference type="EMBL" id="SDH68565.1"/>
    </source>
</evidence>
<gene>
    <name evidence="1" type="ORF">SAMN05216466_11256</name>
</gene>
<reference evidence="1 2" key="1">
    <citation type="submission" date="2016-10" db="EMBL/GenBank/DDBJ databases">
        <authorList>
            <person name="de Groot N.N."/>
        </authorList>
    </citation>
    <scope>NUCLEOTIDE SEQUENCE [LARGE SCALE GENOMIC DNA]</scope>
    <source>
        <strain evidence="1 2">LMG 2247</strain>
    </source>
</reference>
<proteinExistence type="predicted"/>
<organism evidence="1 2">
    <name type="scientific">Paraburkholderia phenazinium</name>
    <dbReference type="NCBI Taxonomy" id="60549"/>
    <lineage>
        <taxon>Bacteria</taxon>
        <taxon>Pseudomonadati</taxon>
        <taxon>Pseudomonadota</taxon>
        <taxon>Betaproteobacteria</taxon>
        <taxon>Burkholderiales</taxon>
        <taxon>Burkholderiaceae</taxon>
        <taxon>Paraburkholderia</taxon>
    </lineage>
</organism>
<sequence>MEFDTDWVTLGKHRVRLHATRGFPAERLRVMAEVARLAIESNMSARARLVEVVFRDQDGAYDISVGTTIAEDRTCAAPIEAALATILGLTPEQVVLTVKAVSQDEVDLSFGTYERLLAQKIGATAPIQ</sequence>
<dbReference type="RefSeq" id="WP_090687348.1">
    <property type="nucleotide sequence ID" value="NZ_CADERL010000007.1"/>
</dbReference>
<dbReference type="OrthoDB" id="8968058at2"/>
<dbReference type="AlphaFoldDB" id="A0A1G8EF85"/>
<dbReference type="EMBL" id="FNCJ01000012">
    <property type="protein sequence ID" value="SDH68565.1"/>
    <property type="molecule type" value="Genomic_DNA"/>
</dbReference>
<protein>
    <submittedName>
        <fullName evidence="1">Uncharacterized protein</fullName>
    </submittedName>
</protein>
<name>A0A1G8EF85_9BURK</name>